<evidence type="ECO:0000259" key="3">
    <source>
        <dbReference type="Pfam" id="PF17853"/>
    </source>
</evidence>
<dbReference type="Pfam" id="PF13556">
    <property type="entry name" value="HTH_30"/>
    <property type="match status" value="1"/>
</dbReference>
<evidence type="ECO:0000259" key="2">
    <source>
        <dbReference type="Pfam" id="PF13556"/>
    </source>
</evidence>
<dbReference type="eggNOG" id="COG2508">
    <property type="taxonomic scope" value="Bacteria"/>
</dbReference>
<dbReference type="InterPro" id="IPR041522">
    <property type="entry name" value="CdaR_GGDEF"/>
</dbReference>
<dbReference type="OrthoDB" id="3190266at2"/>
<sequence>MQGSRNGMPLGRVVAALDPLVTAATGTPDCTAESGTPGAAAAGLSSRVNSVAMVDPEDVSAQVELRQPVLPEVDLVAMVGVTEELAAQWLESLLDRPVGVLVKENIVGRRLCDAAARLCVVVIAVDPRARWDVVLSRLRRLLDEDRPEEGSVRDSSARASVNTLSELANLIADGVRGMVTIEDRTNRVLAYSPSESTADEMRTRAILGRAASREVMEMFSRRGVLTTLAGTTTVVELPAEPSIGMNRRLITGIHGPDGDPLGSVWVQQGEREFADDAETLLRGGAVSAAALMVQARLSASSAEEVMTRRLFGEDGGVDGRTAGSLLQFPPTGSYTVIGFATGEAAGSAKAEDTAGVASAADDEATRGVSRGAMEFLGRRLQLHVQAYAAGGRVSLVGHRAYVLVPEDGDTGGSRLIGWVEQLLRRFDGDETVSTRRVRAAVATPVDGLDAVAAARCEVDRVLDSPAVHRQRVTSLTKSRTTVLLGEIFLLLSMRPELEDPRLTVVREYDETHGTSLIESLVAYLHAGMNVRDAARALTVHPNTLRYRIERAEQLSGLDLQDAGDRLLTTLQLELQR</sequence>
<feature type="domain" description="PucR C-terminal helix-turn-helix" evidence="2">
    <location>
        <begin position="516"/>
        <end position="573"/>
    </location>
</feature>
<dbReference type="Pfam" id="PF17853">
    <property type="entry name" value="GGDEF_2"/>
    <property type="match status" value="1"/>
</dbReference>
<evidence type="ECO:0000313" key="4">
    <source>
        <dbReference type="EMBL" id="AHW63953.1"/>
    </source>
</evidence>
<keyword evidence="5" id="KW-1185">Reference proteome</keyword>
<dbReference type="InterPro" id="IPR025736">
    <property type="entry name" value="PucR_C-HTH_dom"/>
</dbReference>
<feature type="domain" description="CdaR GGDEF-like" evidence="3">
    <location>
        <begin position="320"/>
        <end position="462"/>
    </location>
</feature>
<name>X5DLG8_9CORY</name>
<accession>X5DLG8</accession>
<evidence type="ECO:0000313" key="5">
    <source>
        <dbReference type="Proteomes" id="UP000023703"/>
    </source>
</evidence>
<dbReference type="PANTHER" id="PTHR33744">
    <property type="entry name" value="CARBOHYDRATE DIACID REGULATOR"/>
    <property type="match status" value="1"/>
</dbReference>
<dbReference type="KEGG" id="cgy:CGLY_07540"/>
<protein>
    <submittedName>
        <fullName evidence="4">Putative transcriptional regulator, CdaR-family</fullName>
    </submittedName>
</protein>
<dbReference type="Proteomes" id="UP000023703">
    <property type="component" value="Chromosome"/>
</dbReference>
<dbReference type="Gene3D" id="1.10.10.2840">
    <property type="entry name" value="PucR C-terminal helix-turn-helix domain"/>
    <property type="match status" value="1"/>
</dbReference>
<dbReference type="InterPro" id="IPR042070">
    <property type="entry name" value="PucR_C-HTH_sf"/>
</dbReference>
<dbReference type="AlphaFoldDB" id="X5DLG8"/>
<dbReference type="InterPro" id="IPR051448">
    <property type="entry name" value="CdaR-like_regulators"/>
</dbReference>
<dbReference type="RefSeq" id="WP_158407379.1">
    <property type="nucleotide sequence ID" value="NZ_CP006842.1"/>
</dbReference>
<proteinExistence type="inferred from homology"/>
<evidence type="ECO:0000256" key="1">
    <source>
        <dbReference type="ARBA" id="ARBA00006754"/>
    </source>
</evidence>
<dbReference type="EMBL" id="CP006842">
    <property type="protein sequence ID" value="AHW63953.1"/>
    <property type="molecule type" value="Genomic_DNA"/>
</dbReference>
<gene>
    <name evidence="4" type="ORF">CGLY_07540</name>
</gene>
<dbReference type="HOGENOM" id="CLU_017436_7_0_11"/>
<dbReference type="STRING" id="1404245.CGLY_07540"/>
<comment type="similarity">
    <text evidence="1">Belongs to the CdaR family.</text>
</comment>
<organism evidence="4 5">
    <name type="scientific">Corynebacterium glyciniphilum AJ 3170</name>
    <dbReference type="NCBI Taxonomy" id="1404245"/>
    <lineage>
        <taxon>Bacteria</taxon>
        <taxon>Bacillati</taxon>
        <taxon>Actinomycetota</taxon>
        <taxon>Actinomycetes</taxon>
        <taxon>Mycobacteriales</taxon>
        <taxon>Corynebacteriaceae</taxon>
        <taxon>Corynebacterium</taxon>
    </lineage>
</organism>
<reference evidence="4 5" key="1">
    <citation type="journal article" date="2015" name="Int. J. Syst. Evol. Microbiol.">
        <title>Revisiting Corynebacterium glyciniphilum (ex Kubota et al., 1972) sp. nov., nom. rev., isolated from putrefied banana.</title>
        <authorList>
            <person name="Al-Dilaimi A."/>
            <person name="Bednarz H."/>
            <person name="Lomker A."/>
            <person name="Niehaus K."/>
            <person name="Kalinowski J."/>
            <person name="Ruckert C."/>
        </authorList>
    </citation>
    <scope>NUCLEOTIDE SEQUENCE [LARGE SCALE GENOMIC DNA]</scope>
    <source>
        <strain evidence="4">AJ 3170</strain>
    </source>
</reference>
<dbReference type="PANTHER" id="PTHR33744:SF17">
    <property type="entry name" value="CONSERVED PROTEIN"/>
    <property type="match status" value="1"/>
</dbReference>